<gene>
    <name evidence="2" type="ORF">CU320_11710</name>
    <name evidence="3" type="ORF">CWI32_11765</name>
    <name evidence="1" type="ORF">F906_00469</name>
</gene>
<evidence type="ECO:0000313" key="2">
    <source>
        <dbReference type="EMBL" id="PJI31822.1"/>
    </source>
</evidence>
<dbReference type="PANTHER" id="PTHR37950">
    <property type="entry name" value="4-HYDROXYPHENYLACETATE CATABOLISM PROTEIN"/>
    <property type="match status" value="1"/>
</dbReference>
<accession>A0A2H9YQ11</accession>
<dbReference type="GeneID" id="97176347"/>
<dbReference type="AlphaFoldDB" id="N9MA78"/>
<name>N9MA78_9GAMM</name>
<keyword evidence="4" id="KW-1185">Reference proteome</keyword>
<evidence type="ECO:0000313" key="3">
    <source>
        <dbReference type="EMBL" id="PJO74736.1"/>
    </source>
</evidence>
<reference evidence="2 5" key="4">
    <citation type="submission" date="2017-12" db="EMBL/GenBank/DDBJ databases">
        <title>Revising the taxonomy of the Acinetobacter lwoffii group: the description of Acinetobacter pseudolwoffii sp. nov. and emended description of Acinetobacter lwoffii.</title>
        <authorList>
            <person name="Nemec A."/>
        </authorList>
    </citation>
    <scope>NUCLEOTIDE SEQUENCE [LARGE SCALE GENOMIC DNA]</scope>
    <source>
        <strain evidence="2 5">ANC 5347</strain>
    </source>
</reference>
<evidence type="ECO:0000313" key="1">
    <source>
        <dbReference type="EMBL" id="ENW87244.1"/>
    </source>
</evidence>
<comment type="caution">
    <text evidence="1">The sequence shown here is derived from an EMBL/GenBank/DDBJ whole genome shotgun (WGS) entry which is preliminary data.</text>
</comment>
<protein>
    <submittedName>
        <fullName evidence="2">5-carboxymethyl-2-hydroxymuconate isomerase</fullName>
    </submittedName>
</protein>
<dbReference type="CDD" id="cd00580">
    <property type="entry name" value="CHMI"/>
    <property type="match status" value="1"/>
</dbReference>
<dbReference type="HOGENOM" id="CLU_139188_3_0_6"/>
<sequence>MPHLHLEYSDNLQHLLQTQPLLLAMHQALFNAGYVTDPDDLKSRAIMQQDYVIGLSPRTDQAYAHAKVSLLSGRSVEVRQAISALVLEVMQQSIAPQPELKIQLCVEIIEMPKQTYSKATI</sequence>
<organism evidence="1 4">
    <name type="scientific">Acinetobacter pseudolwoffii</name>
    <dbReference type="NCBI Taxonomy" id="2053287"/>
    <lineage>
        <taxon>Bacteria</taxon>
        <taxon>Pseudomonadati</taxon>
        <taxon>Pseudomonadota</taxon>
        <taxon>Gammaproteobacteria</taxon>
        <taxon>Moraxellales</taxon>
        <taxon>Moraxellaceae</taxon>
        <taxon>Acinetobacter</taxon>
    </lineage>
</organism>
<dbReference type="InterPro" id="IPR004220">
    <property type="entry name" value="5-COMe_2-OHmuconate_Isoase"/>
</dbReference>
<accession>A0A2H9UJD7</accession>
<dbReference type="EMBL" id="PGOZ01000016">
    <property type="protein sequence ID" value="PJI31822.1"/>
    <property type="molecule type" value="Genomic_DNA"/>
</dbReference>
<dbReference type="PATRIC" id="fig|1217709.3.peg.447"/>
<dbReference type="EMBL" id="APRJ01000010">
    <property type="protein sequence ID" value="ENW87244.1"/>
    <property type="molecule type" value="Genomic_DNA"/>
</dbReference>
<dbReference type="EMBL" id="PHRG01000006">
    <property type="protein sequence ID" value="PJO74736.1"/>
    <property type="molecule type" value="Genomic_DNA"/>
</dbReference>
<dbReference type="RefSeq" id="WP_005169568.1">
    <property type="nucleotide sequence ID" value="NZ_CBDBYO010000015.1"/>
</dbReference>
<dbReference type="Proteomes" id="UP000023774">
    <property type="component" value="Unassembled WGS sequence"/>
</dbReference>
<dbReference type="GO" id="GO:0008704">
    <property type="term" value="F:5-carboxymethyl-2-hydroxymuconate delta-isomerase activity"/>
    <property type="evidence" value="ECO:0007669"/>
    <property type="project" value="InterPro"/>
</dbReference>
<proteinExistence type="predicted"/>
<reference evidence="3 6" key="2">
    <citation type="submission" date="2017-11" db="EMBL/GenBank/DDBJ databases">
        <title>Revising the taxonomy of the Acinetobacter lwoffii group: the description of Acinetobacter pseudolwoffii sp. nov. and emended description of Acinetobacter lwoffii.</title>
        <authorList>
            <person name="Nemec A."/>
            <person name="Radolfova-Krizova L."/>
        </authorList>
    </citation>
    <scope>NUCLEOTIDE SEQUENCE [LARGE SCALE GENOMIC DNA]</scope>
    <source>
        <strain evidence="3 6">ANC 5044</strain>
    </source>
</reference>
<dbReference type="Proteomes" id="UP000242351">
    <property type="component" value="Unassembled WGS sequence"/>
</dbReference>
<reference evidence="2 5" key="3">
    <citation type="submission" date="2017-11" db="EMBL/GenBank/DDBJ databases">
        <authorList>
            <person name="Han C.G."/>
        </authorList>
    </citation>
    <scope>NUCLEOTIDE SEQUENCE [LARGE SCALE GENOMIC DNA]</scope>
    <source>
        <strain evidence="2 5">ANC 5347</strain>
    </source>
</reference>
<keyword evidence="2" id="KW-0413">Isomerase</keyword>
<dbReference type="Gene3D" id="3.30.429.10">
    <property type="entry name" value="Macrophage Migration Inhibitory Factor"/>
    <property type="match status" value="1"/>
</dbReference>
<accession>N9MA78</accession>
<evidence type="ECO:0000313" key="5">
    <source>
        <dbReference type="Proteomes" id="UP000242351"/>
    </source>
</evidence>
<dbReference type="OrthoDB" id="9814215at2"/>
<reference evidence="1 4" key="1">
    <citation type="submission" date="2013-02" db="EMBL/GenBank/DDBJ databases">
        <title>The Genome Sequence of Acinetobacter sp. NIPH 713.</title>
        <authorList>
            <consortium name="The Broad Institute Genome Sequencing Platform"/>
            <consortium name="The Broad Institute Genome Sequencing Center for Infectious Disease"/>
            <person name="Cerqueira G."/>
            <person name="Feldgarden M."/>
            <person name="Courvalin P."/>
            <person name="Perichon B."/>
            <person name="Grillot-Courvalin C."/>
            <person name="Clermont D."/>
            <person name="Rocha E."/>
            <person name="Yoon E.-J."/>
            <person name="Nemec A."/>
            <person name="Walker B."/>
            <person name="Young S.K."/>
            <person name="Zeng Q."/>
            <person name="Gargeya S."/>
            <person name="Fitzgerald M."/>
            <person name="Haas B."/>
            <person name="Abouelleil A."/>
            <person name="Alvarado L."/>
            <person name="Arachchi H.M."/>
            <person name="Berlin A.M."/>
            <person name="Chapman S.B."/>
            <person name="Dewar J."/>
            <person name="Goldberg J."/>
            <person name="Griggs A."/>
            <person name="Gujja S."/>
            <person name="Hansen M."/>
            <person name="Howarth C."/>
            <person name="Imamovic A."/>
            <person name="Larimer J."/>
            <person name="McCowan C."/>
            <person name="Murphy C."/>
            <person name="Neiman D."/>
            <person name="Pearson M."/>
            <person name="Priest M."/>
            <person name="Roberts A."/>
            <person name="Saif S."/>
            <person name="Shea T."/>
            <person name="Sisk P."/>
            <person name="Sykes S."/>
            <person name="Wortman J."/>
            <person name="Nusbaum C."/>
            <person name="Birren B."/>
        </authorList>
    </citation>
    <scope>NUCLEOTIDE SEQUENCE [LARGE SCALE GENOMIC DNA]</scope>
    <source>
        <strain evidence="1 4">NIPH 713</strain>
    </source>
</reference>
<dbReference type="Pfam" id="PF02962">
    <property type="entry name" value="CHMI"/>
    <property type="match status" value="1"/>
</dbReference>
<evidence type="ECO:0000313" key="4">
    <source>
        <dbReference type="Proteomes" id="UP000023774"/>
    </source>
</evidence>
<dbReference type="InterPro" id="IPR014347">
    <property type="entry name" value="Tautomerase/MIF_sf"/>
</dbReference>
<dbReference type="PANTHER" id="PTHR37950:SF1">
    <property type="entry name" value="4-HYDROXYPHENYLACETATE CATABOLISM PROTEIN"/>
    <property type="match status" value="1"/>
</dbReference>
<dbReference type="SUPFAM" id="SSF55331">
    <property type="entry name" value="Tautomerase/MIF"/>
    <property type="match status" value="1"/>
</dbReference>
<dbReference type="Proteomes" id="UP000243446">
    <property type="component" value="Unassembled WGS sequence"/>
</dbReference>
<evidence type="ECO:0000313" key="6">
    <source>
        <dbReference type="Proteomes" id="UP000243446"/>
    </source>
</evidence>